<keyword evidence="2" id="KW-1185">Reference proteome</keyword>
<sequence length="52" mass="5671">MPSVRIKGTDDSTCPSGTQLDAVRTQLSKKISDLVQDFSCGGRGWKRVAFLN</sequence>
<comment type="caution">
    <text evidence="1">The sequence shown here is derived from an EMBL/GenBank/DDBJ whole genome shotgun (WGS) entry which is preliminary data.</text>
</comment>
<feature type="non-terminal residue" evidence="1">
    <location>
        <position position="52"/>
    </location>
</feature>
<accession>A0AA35U3T3</accession>
<dbReference type="AlphaFoldDB" id="A0AA35U3T3"/>
<evidence type="ECO:0000313" key="1">
    <source>
        <dbReference type="EMBL" id="CAI8058326.1"/>
    </source>
</evidence>
<organism evidence="1 2">
    <name type="scientific">Geodia barretti</name>
    <name type="common">Barrett's horny sponge</name>
    <dbReference type="NCBI Taxonomy" id="519541"/>
    <lineage>
        <taxon>Eukaryota</taxon>
        <taxon>Metazoa</taxon>
        <taxon>Porifera</taxon>
        <taxon>Demospongiae</taxon>
        <taxon>Heteroscleromorpha</taxon>
        <taxon>Tetractinellida</taxon>
        <taxon>Astrophorina</taxon>
        <taxon>Geodiidae</taxon>
        <taxon>Geodia</taxon>
    </lineage>
</organism>
<proteinExistence type="predicted"/>
<dbReference type="Proteomes" id="UP001174909">
    <property type="component" value="Unassembled WGS sequence"/>
</dbReference>
<evidence type="ECO:0000313" key="2">
    <source>
        <dbReference type="Proteomes" id="UP001174909"/>
    </source>
</evidence>
<name>A0AA35U3T3_GEOBA</name>
<reference evidence="1" key="1">
    <citation type="submission" date="2023-03" db="EMBL/GenBank/DDBJ databases">
        <authorList>
            <person name="Steffen K."/>
            <person name="Cardenas P."/>
        </authorList>
    </citation>
    <scope>NUCLEOTIDE SEQUENCE</scope>
</reference>
<gene>
    <name evidence="1" type="ORF">GBAR_LOCUS31708</name>
</gene>
<dbReference type="EMBL" id="CASHTH010004504">
    <property type="protein sequence ID" value="CAI8058326.1"/>
    <property type="molecule type" value="Genomic_DNA"/>
</dbReference>
<protein>
    <submittedName>
        <fullName evidence="1">Uncharacterized protein</fullName>
    </submittedName>
</protein>